<dbReference type="RefSeq" id="WP_261757541.1">
    <property type="nucleotide sequence ID" value="NZ_CP104562.2"/>
</dbReference>
<dbReference type="EMBL" id="CP104562">
    <property type="protein sequence ID" value="UXH77786.1"/>
    <property type="molecule type" value="Genomic_DNA"/>
</dbReference>
<evidence type="ECO:0000313" key="2">
    <source>
        <dbReference type="Proteomes" id="UP001064933"/>
    </source>
</evidence>
<name>A0ABY6AX84_9BURK</name>
<reference evidence="1" key="1">
    <citation type="submission" date="2022-10" db="EMBL/GenBank/DDBJ databases">
        <title>Characterization and whole genome sequencing of a new Roseateles species, isolated from fresh water.</title>
        <authorList>
            <person name="Guliayeva D.Y."/>
            <person name="Akhremchuk A.E."/>
            <person name="Sikolenko M.A."/>
            <person name="Valentovich L.N."/>
            <person name="Sidarenka A.V."/>
        </authorList>
    </citation>
    <scope>NUCLEOTIDE SEQUENCE</scope>
    <source>
        <strain evidence="1">BIM B-1768</strain>
    </source>
</reference>
<dbReference type="InterPro" id="IPR032720">
    <property type="entry name" value="Cys_rich_CWC"/>
</dbReference>
<dbReference type="Proteomes" id="UP001064933">
    <property type="component" value="Chromosome"/>
</dbReference>
<keyword evidence="2" id="KW-1185">Reference proteome</keyword>
<protein>
    <submittedName>
        <fullName evidence="1">Cysteine-rich CWC family protein</fullName>
    </submittedName>
</protein>
<accession>A0ABY6AX84</accession>
<proteinExistence type="predicted"/>
<dbReference type="Pfam" id="PF14375">
    <property type="entry name" value="Cys_rich_CWC"/>
    <property type="match status" value="1"/>
</dbReference>
<organism evidence="1 2">
    <name type="scientific">Roseateles amylovorans</name>
    <dbReference type="NCBI Taxonomy" id="2978473"/>
    <lineage>
        <taxon>Bacteria</taxon>
        <taxon>Pseudomonadati</taxon>
        <taxon>Pseudomonadota</taxon>
        <taxon>Betaproteobacteria</taxon>
        <taxon>Burkholderiales</taxon>
        <taxon>Sphaerotilaceae</taxon>
        <taxon>Roseateles</taxon>
    </lineage>
</organism>
<gene>
    <name evidence="1" type="ORF">N4261_22875</name>
</gene>
<sequence length="79" mass="7899">MTAATALPPNTACPRCGGDFRCGVSDGHCACFGLTLTPALQQALAARYPEQCLCLDCLAALSGAAAASEAALRRALGGD</sequence>
<evidence type="ECO:0000313" key="1">
    <source>
        <dbReference type="EMBL" id="UXH77786.1"/>
    </source>
</evidence>